<feature type="binding site" evidence="15">
    <location>
        <position position="73"/>
    </location>
    <ligand>
        <name>ATP</name>
        <dbReference type="ChEBI" id="CHEBI:30616"/>
    </ligand>
</feature>
<accession>A0A0K9P872</accession>
<feature type="domain" description="Protein kinase" evidence="18">
    <location>
        <begin position="45"/>
        <end position="324"/>
    </location>
</feature>
<gene>
    <name evidence="19" type="ORF">ZOSMA_330G00170</name>
</gene>
<dbReference type="PROSITE" id="PS00108">
    <property type="entry name" value="PROTEIN_KINASE_ST"/>
    <property type="match status" value="1"/>
</dbReference>
<dbReference type="PROSITE" id="PS00107">
    <property type="entry name" value="PROTEIN_KINASE_ATP"/>
    <property type="match status" value="1"/>
</dbReference>
<dbReference type="STRING" id="29655.A0A0K9P872"/>
<evidence type="ECO:0000313" key="19">
    <source>
        <dbReference type="EMBL" id="KMZ65206.1"/>
    </source>
</evidence>
<evidence type="ECO:0000256" key="1">
    <source>
        <dbReference type="ARBA" id="ARBA00004167"/>
    </source>
</evidence>
<proteinExistence type="inferred from homology"/>
<organism evidence="19 20">
    <name type="scientific">Zostera marina</name>
    <name type="common">Eelgrass</name>
    <dbReference type="NCBI Taxonomy" id="29655"/>
    <lineage>
        <taxon>Eukaryota</taxon>
        <taxon>Viridiplantae</taxon>
        <taxon>Streptophyta</taxon>
        <taxon>Embryophyta</taxon>
        <taxon>Tracheophyta</taxon>
        <taxon>Spermatophyta</taxon>
        <taxon>Magnoliopsida</taxon>
        <taxon>Liliopsida</taxon>
        <taxon>Zosteraceae</taxon>
        <taxon>Zostera</taxon>
    </lineage>
</organism>
<dbReference type="GO" id="GO:0004674">
    <property type="term" value="F:protein serine/threonine kinase activity"/>
    <property type="evidence" value="ECO:0000318"/>
    <property type="project" value="GO_Central"/>
</dbReference>
<dbReference type="InterPro" id="IPR008271">
    <property type="entry name" value="Ser/Thr_kinase_AS"/>
</dbReference>
<dbReference type="Gene3D" id="3.30.200.20">
    <property type="entry name" value="Phosphorylase Kinase, domain 1"/>
    <property type="match status" value="1"/>
</dbReference>
<keyword evidence="9 19" id="KW-0418">Kinase</keyword>
<evidence type="ECO:0000256" key="5">
    <source>
        <dbReference type="ARBA" id="ARBA00022692"/>
    </source>
</evidence>
<keyword evidence="12" id="KW-0472">Membrane</keyword>
<dbReference type="EMBL" id="LFYR01001055">
    <property type="protein sequence ID" value="KMZ65206.1"/>
    <property type="molecule type" value="Genomic_DNA"/>
</dbReference>
<evidence type="ECO:0000256" key="8">
    <source>
        <dbReference type="ARBA" id="ARBA00022741"/>
    </source>
</evidence>
<keyword evidence="14" id="KW-0325">Glycoprotein</keyword>
<dbReference type="OMA" id="WNLYERR"/>
<evidence type="ECO:0000256" key="6">
    <source>
        <dbReference type="ARBA" id="ARBA00022729"/>
    </source>
</evidence>
<dbReference type="CDD" id="cd14066">
    <property type="entry name" value="STKc_IRAK"/>
    <property type="match status" value="1"/>
</dbReference>
<evidence type="ECO:0000256" key="9">
    <source>
        <dbReference type="ARBA" id="ARBA00022777"/>
    </source>
</evidence>
<dbReference type="FunFam" id="1.10.510.10:FF:000044">
    <property type="entry name" value="Putative LRR receptor-like serine/threonine-protein kinase"/>
    <property type="match status" value="1"/>
</dbReference>
<keyword evidence="11" id="KW-1133">Transmembrane helix</keyword>
<dbReference type="SMART" id="SM00220">
    <property type="entry name" value="S_TKc"/>
    <property type="match status" value="1"/>
</dbReference>
<dbReference type="PANTHER" id="PTHR47973">
    <property type="entry name" value="CYSTEINE-RICH RECEPTOR-LIKE PROTEIN KINASE 3"/>
    <property type="match status" value="1"/>
</dbReference>
<evidence type="ECO:0000313" key="20">
    <source>
        <dbReference type="Proteomes" id="UP000036987"/>
    </source>
</evidence>
<keyword evidence="10 15" id="KW-0067">ATP-binding</keyword>
<dbReference type="GO" id="GO:0005524">
    <property type="term" value="F:ATP binding"/>
    <property type="evidence" value="ECO:0007669"/>
    <property type="project" value="UniProtKB-UniRule"/>
</dbReference>
<name>A0A0K9P872_ZOSMR</name>
<dbReference type="OrthoDB" id="4062651at2759"/>
<evidence type="ECO:0000256" key="3">
    <source>
        <dbReference type="ARBA" id="ARBA00022553"/>
    </source>
</evidence>
<comment type="caution">
    <text evidence="19">The sequence shown here is derived from an EMBL/GenBank/DDBJ whole genome shotgun (WGS) entry which is preliminary data.</text>
</comment>
<dbReference type="PROSITE" id="PS50011">
    <property type="entry name" value="PROTEIN_KINASE_DOM"/>
    <property type="match status" value="1"/>
</dbReference>
<evidence type="ECO:0000256" key="13">
    <source>
        <dbReference type="ARBA" id="ARBA00023170"/>
    </source>
</evidence>
<evidence type="ECO:0000256" key="7">
    <source>
        <dbReference type="ARBA" id="ARBA00022737"/>
    </source>
</evidence>
<feature type="compositionally biased region" description="Polar residues" evidence="17">
    <location>
        <begin position="345"/>
        <end position="365"/>
    </location>
</feature>
<keyword evidence="13" id="KW-0675">Receptor</keyword>
<keyword evidence="5" id="KW-0812">Transmembrane</keyword>
<dbReference type="Gene3D" id="1.10.510.10">
    <property type="entry name" value="Transferase(Phosphotransferase) domain 1"/>
    <property type="match status" value="1"/>
</dbReference>
<evidence type="ECO:0000256" key="11">
    <source>
        <dbReference type="ARBA" id="ARBA00022989"/>
    </source>
</evidence>
<comment type="subcellular location">
    <subcellularLocation>
        <location evidence="1">Membrane</location>
        <topology evidence="1">Single-pass membrane protein</topology>
    </subcellularLocation>
</comment>
<keyword evidence="6" id="KW-0732">Signal</keyword>
<dbReference type="Pfam" id="PF07714">
    <property type="entry name" value="PK_Tyr_Ser-Thr"/>
    <property type="match status" value="1"/>
</dbReference>
<evidence type="ECO:0000259" key="18">
    <source>
        <dbReference type="PROSITE" id="PS50011"/>
    </source>
</evidence>
<keyword evidence="20" id="KW-1185">Reference proteome</keyword>
<protein>
    <submittedName>
        <fullName evidence="19">Protein kinase superfamily protein</fullName>
    </submittedName>
</protein>
<keyword evidence="8 15" id="KW-0547">Nucleotide-binding</keyword>
<evidence type="ECO:0000256" key="14">
    <source>
        <dbReference type="ARBA" id="ARBA00023180"/>
    </source>
</evidence>
<comment type="similarity">
    <text evidence="16">Belongs to the protein kinase superfamily.</text>
</comment>
<sequence length="375" mass="42422">MTCIPYLSKLFEYKIPESREEYQGSAYHDVQTYTYKDLKKITDDFSYINKIGQGGFGSVYKAKLRDGTVVAVKVLSSKSTNESSKDFLNELDIISKTDHENLVEFCGCCIEDNHRILIYKYVENNSLAQTLLGGGHSNIKFNWAIRTKICIGIARGLEYLHETFRPRIVHRDIKANNILLDKDLNPKISDFGLAKLLPADMTEVSTRVAGTMGYLAPEYALKGHLTRRADTYSFGVLLLEIVTGRCNTNRMLPNKDCYLLERAWMAYENNDMISMIDIFLNENFDEEQALQFIKIGLLCTQESPQQRPKMSNVVKMLTGKKSVVMDGITKPGLVSDFTKLKIKNQKSYDAKSSCSISTRGNSSFDSGAFKSDQDE</sequence>
<keyword evidence="3" id="KW-0597">Phosphoprotein</keyword>
<evidence type="ECO:0000256" key="2">
    <source>
        <dbReference type="ARBA" id="ARBA00022527"/>
    </source>
</evidence>
<reference evidence="20" key="1">
    <citation type="journal article" date="2016" name="Nature">
        <title>The genome of the seagrass Zostera marina reveals angiosperm adaptation to the sea.</title>
        <authorList>
            <person name="Olsen J.L."/>
            <person name="Rouze P."/>
            <person name="Verhelst B."/>
            <person name="Lin Y.-C."/>
            <person name="Bayer T."/>
            <person name="Collen J."/>
            <person name="Dattolo E."/>
            <person name="De Paoli E."/>
            <person name="Dittami S."/>
            <person name="Maumus F."/>
            <person name="Michel G."/>
            <person name="Kersting A."/>
            <person name="Lauritano C."/>
            <person name="Lohaus R."/>
            <person name="Toepel M."/>
            <person name="Tonon T."/>
            <person name="Vanneste K."/>
            <person name="Amirebrahimi M."/>
            <person name="Brakel J."/>
            <person name="Bostroem C."/>
            <person name="Chovatia M."/>
            <person name="Grimwood J."/>
            <person name="Jenkins J.W."/>
            <person name="Jueterbock A."/>
            <person name="Mraz A."/>
            <person name="Stam W.T."/>
            <person name="Tice H."/>
            <person name="Bornberg-Bauer E."/>
            <person name="Green P.J."/>
            <person name="Pearson G.A."/>
            <person name="Procaccini G."/>
            <person name="Duarte C.M."/>
            <person name="Schmutz J."/>
            <person name="Reusch T.B.H."/>
            <person name="Van de Peer Y."/>
        </authorList>
    </citation>
    <scope>NUCLEOTIDE SEQUENCE [LARGE SCALE GENOMIC DNA]</scope>
    <source>
        <strain evidence="20">cv. Finnish</strain>
    </source>
</reference>
<keyword evidence="4" id="KW-0808">Transferase</keyword>
<feature type="region of interest" description="Disordered" evidence="17">
    <location>
        <begin position="345"/>
        <end position="375"/>
    </location>
</feature>
<evidence type="ECO:0000256" key="10">
    <source>
        <dbReference type="ARBA" id="ARBA00022840"/>
    </source>
</evidence>
<dbReference type="GO" id="GO:0016020">
    <property type="term" value="C:membrane"/>
    <property type="evidence" value="ECO:0007669"/>
    <property type="project" value="UniProtKB-SubCell"/>
</dbReference>
<dbReference type="InterPro" id="IPR000719">
    <property type="entry name" value="Prot_kinase_dom"/>
</dbReference>
<evidence type="ECO:0000256" key="15">
    <source>
        <dbReference type="PROSITE-ProRule" id="PRU10141"/>
    </source>
</evidence>
<evidence type="ECO:0000256" key="17">
    <source>
        <dbReference type="SAM" id="MobiDB-lite"/>
    </source>
</evidence>
<evidence type="ECO:0000256" key="12">
    <source>
        <dbReference type="ARBA" id="ARBA00023136"/>
    </source>
</evidence>
<dbReference type="FunFam" id="3.30.200.20:FF:000178">
    <property type="entry name" value="serine/threonine-protein kinase PBS1-like"/>
    <property type="match status" value="1"/>
</dbReference>
<keyword evidence="2 16" id="KW-0723">Serine/threonine-protein kinase</keyword>
<dbReference type="SUPFAM" id="SSF56112">
    <property type="entry name" value="Protein kinase-like (PK-like)"/>
    <property type="match status" value="1"/>
</dbReference>
<keyword evidence="7" id="KW-0677">Repeat</keyword>
<dbReference type="InterPro" id="IPR017441">
    <property type="entry name" value="Protein_kinase_ATP_BS"/>
</dbReference>
<dbReference type="Proteomes" id="UP000036987">
    <property type="component" value="Unassembled WGS sequence"/>
</dbReference>
<dbReference type="InterPro" id="IPR011009">
    <property type="entry name" value="Kinase-like_dom_sf"/>
</dbReference>
<evidence type="ECO:0000256" key="16">
    <source>
        <dbReference type="RuleBase" id="RU000304"/>
    </source>
</evidence>
<evidence type="ECO:0000256" key="4">
    <source>
        <dbReference type="ARBA" id="ARBA00022679"/>
    </source>
</evidence>
<dbReference type="InterPro" id="IPR052059">
    <property type="entry name" value="CR_Ser/Thr_kinase"/>
</dbReference>
<dbReference type="AlphaFoldDB" id="A0A0K9P872"/>
<dbReference type="InterPro" id="IPR001245">
    <property type="entry name" value="Ser-Thr/Tyr_kinase_cat_dom"/>
</dbReference>